<dbReference type="Proteomes" id="UP001370348">
    <property type="component" value="Chromosome"/>
</dbReference>
<evidence type="ECO:0000259" key="2">
    <source>
        <dbReference type="Pfam" id="PF17899"/>
    </source>
</evidence>
<organism evidence="3 4">
    <name type="scientific">Pendulispora albinea</name>
    <dbReference type="NCBI Taxonomy" id="2741071"/>
    <lineage>
        <taxon>Bacteria</taxon>
        <taxon>Pseudomonadati</taxon>
        <taxon>Myxococcota</taxon>
        <taxon>Myxococcia</taxon>
        <taxon>Myxococcales</taxon>
        <taxon>Sorangiineae</taxon>
        <taxon>Pendulisporaceae</taxon>
        <taxon>Pendulispora</taxon>
    </lineage>
</organism>
<name>A0ABZ2MBG0_9BACT</name>
<dbReference type="EMBL" id="CP089984">
    <property type="protein sequence ID" value="WXB19826.1"/>
    <property type="molecule type" value="Genomic_DNA"/>
</dbReference>
<accession>A0ABZ2MBG0</accession>
<reference evidence="3 4" key="1">
    <citation type="submission" date="2021-12" db="EMBL/GenBank/DDBJ databases">
        <title>Discovery of the Pendulisporaceae a myxobacterial family with distinct sporulation behavior and unique specialized metabolism.</title>
        <authorList>
            <person name="Garcia R."/>
            <person name="Popoff A."/>
            <person name="Bader C.D."/>
            <person name="Loehr J."/>
            <person name="Walesch S."/>
            <person name="Walt C."/>
            <person name="Boldt J."/>
            <person name="Bunk B."/>
            <person name="Haeckl F.J.F.P.J."/>
            <person name="Gunesch A.P."/>
            <person name="Birkelbach J."/>
            <person name="Nuebel U."/>
            <person name="Pietschmann T."/>
            <person name="Bach T."/>
            <person name="Mueller R."/>
        </authorList>
    </citation>
    <scope>NUCLEOTIDE SEQUENCE [LARGE SCALE GENOMIC DNA]</scope>
    <source>
        <strain evidence="3 4">MSr11954</strain>
    </source>
</reference>
<dbReference type="InterPro" id="IPR040756">
    <property type="entry name" value="Peptidase_M61_N"/>
</dbReference>
<dbReference type="Gene3D" id="1.10.390.10">
    <property type="entry name" value="Neutral Protease Domain 2"/>
    <property type="match status" value="1"/>
</dbReference>
<feature type="domain" description="Peptidase M61 catalytic" evidence="1">
    <location>
        <begin position="266"/>
        <end position="288"/>
    </location>
</feature>
<feature type="domain" description="Peptidase M61 N-terminal" evidence="2">
    <location>
        <begin position="3"/>
        <end position="169"/>
    </location>
</feature>
<dbReference type="InterPro" id="IPR027268">
    <property type="entry name" value="Peptidase_M4/M1_CTD_sf"/>
</dbReference>
<keyword evidence="4" id="KW-1185">Reference proteome</keyword>
<proteinExistence type="predicted"/>
<dbReference type="Pfam" id="PF05299">
    <property type="entry name" value="Peptidase_M61"/>
    <property type="match status" value="1"/>
</dbReference>
<dbReference type="RefSeq" id="WP_394829424.1">
    <property type="nucleotide sequence ID" value="NZ_CP089984.1"/>
</dbReference>
<evidence type="ECO:0008006" key="5">
    <source>
        <dbReference type="Google" id="ProtNLM"/>
    </source>
</evidence>
<dbReference type="Pfam" id="PF17899">
    <property type="entry name" value="Peptidase_M61_N"/>
    <property type="match status" value="1"/>
</dbReference>
<gene>
    <name evidence="3" type="ORF">LZC94_21705</name>
</gene>
<evidence type="ECO:0000313" key="3">
    <source>
        <dbReference type="EMBL" id="WXB19826.1"/>
    </source>
</evidence>
<evidence type="ECO:0000313" key="4">
    <source>
        <dbReference type="Proteomes" id="UP001370348"/>
    </source>
</evidence>
<protein>
    <recommendedName>
        <fullName evidence="5">Peptidase M61 domain-containing protein</fullName>
    </recommendedName>
</protein>
<sequence length="306" mass="33260">MTVHVDAREAAQMVLHAKIRVPARPGPLTLVYPKWIPGDHGPTGNVADIMGLRISAGGKSLPWRRDPERTSEFAVNVPAGSNAVDVDLDVVVETRFGATAGASDLNWHRVVLYPKGARPRDLQVEARADIPPDWRYATPLSVASEGGGTLTFKPVSLEMLVDSPVILGRYGRSIDLGTALGAPHSMELVAETEDALAVNEKQIAAYRALVGEAAALFGARHYDRYTFLYLLSSAVEDGSGFEHHRSSLDVAPASIFSKEDDFRSARWLLAHEFAHSWNGKYRRPKGTPHSTTKSRCTTSCSGFTKG</sequence>
<dbReference type="InterPro" id="IPR007963">
    <property type="entry name" value="Peptidase_M61_catalytic"/>
</dbReference>
<dbReference type="Gene3D" id="2.60.40.3650">
    <property type="match status" value="1"/>
</dbReference>
<evidence type="ECO:0000259" key="1">
    <source>
        <dbReference type="Pfam" id="PF05299"/>
    </source>
</evidence>